<proteinExistence type="predicted"/>
<dbReference type="AlphaFoldDB" id="A0A5B8NK50"/>
<feature type="coiled-coil region" evidence="1">
    <location>
        <begin position="11"/>
        <end position="59"/>
    </location>
</feature>
<accession>A0A5B8NK50</accession>
<reference evidence="3" key="1">
    <citation type="submission" date="2019-08" db="EMBL/GenBank/DDBJ databases">
        <title>Carotenoids and Carotenoid Binding Proteins in the Halophilic Cyanobacterium Euhalothece sp. ZM00.</title>
        <authorList>
            <person name="Cho S.M."/>
            <person name="Song J.Y."/>
            <person name="Park Y.-I."/>
        </authorList>
    </citation>
    <scope>NUCLEOTIDE SEQUENCE [LARGE SCALE GENOMIC DNA]</scope>
    <source>
        <strain evidence="3">Z-M001</strain>
    </source>
</reference>
<keyword evidence="2" id="KW-0472">Membrane</keyword>
<gene>
    <name evidence="3" type="ORF">FRE64_01345</name>
</gene>
<dbReference type="KEGG" id="enn:FRE64_01345"/>
<keyword evidence="2" id="KW-0812">Transmembrane</keyword>
<dbReference type="Proteomes" id="UP000318453">
    <property type="component" value="Chromosome"/>
</dbReference>
<dbReference type="RefSeq" id="WP_146294316.1">
    <property type="nucleotide sequence ID" value="NZ_CP042326.1"/>
</dbReference>
<evidence type="ECO:0000256" key="2">
    <source>
        <dbReference type="SAM" id="Phobius"/>
    </source>
</evidence>
<organism evidence="3 4">
    <name type="scientific">Euhalothece natronophila Z-M001</name>
    <dbReference type="NCBI Taxonomy" id="522448"/>
    <lineage>
        <taxon>Bacteria</taxon>
        <taxon>Bacillati</taxon>
        <taxon>Cyanobacteriota</taxon>
        <taxon>Cyanophyceae</taxon>
        <taxon>Oscillatoriophycideae</taxon>
        <taxon>Chroococcales</taxon>
        <taxon>Halothecacae</taxon>
        <taxon>Halothece cluster</taxon>
        <taxon>Euhalothece</taxon>
    </lineage>
</organism>
<evidence type="ECO:0000256" key="1">
    <source>
        <dbReference type="SAM" id="Coils"/>
    </source>
</evidence>
<evidence type="ECO:0000313" key="3">
    <source>
        <dbReference type="EMBL" id="QDZ38705.1"/>
    </source>
</evidence>
<dbReference type="OrthoDB" id="427133at2"/>
<evidence type="ECO:0008006" key="5">
    <source>
        <dbReference type="Google" id="ProtNLM"/>
    </source>
</evidence>
<keyword evidence="2" id="KW-1133">Transmembrane helix</keyword>
<keyword evidence="1" id="KW-0175">Coiled coil</keyword>
<name>A0A5B8NK50_9CHRO</name>
<feature type="transmembrane region" description="Helical" evidence="2">
    <location>
        <begin position="60"/>
        <end position="84"/>
    </location>
</feature>
<dbReference type="EMBL" id="CP042326">
    <property type="protein sequence ID" value="QDZ38705.1"/>
    <property type="molecule type" value="Genomic_DNA"/>
</dbReference>
<sequence>MATDIDFTQILERLEQKIDAQAEKLQSIDTRLARMEEKNDGLSNQLEKIEGNIDRQDNRLWTYLATTTVTLLGSLLAILGRFLLFPNQ</sequence>
<dbReference type="Gene3D" id="1.20.1270.70">
    <property type="entry name" value="Designed single chain three-helix bundle"/>
    <property type="match status" value="1"/>
</dbReference>
<keyword evidence="4" id="KW-1185">Reference proteome</keyword>
<protein>
    <recommendedName>
        <fullName evidence="5">DUF4164 domain-containing protein</fullName>
    </recommendedName>
</protein>
<evidence type="ECO:0000313" key="4">
    <source>
        <dbReference type="Proteomes" id="UP000318453"/>
    </source>
</evidence>